<evidence type="ECO:0000313" key="1">
    <source>
        <dbReference type="EMBL" id="QUT45974.1"/>
    </source>
</evidence>
<dbReference type="KEGG" id="beg:INE88_02798"/>
<organism evidence="1 2">
    <name type="scientific">Bacteroides eggerthii</name>
    <dbReference type="NCBI Taxonomy" id="28111"/>
    <lineage>
        <taxon>Bacteria</taxon>
        <taxon>Pseudomonadati</taxon>
        <taxon>Bacteroidota</taxon>
        <taxon>Bacteroidia</taxon>
        <taxon>Bacteroidales</taxon>
        <taxon>Bacteroidaceae</taxon>
        <taxon>Bacteroides</taxon>
    </lineage>
</organism>
<keyword evidence="1" id="KW-0808">Transferase</keyword>
<dbReference type="SUPFAM" id="SSF51161">
    <property type="entry name" value="Trimeric LpxA-like enzymes"/>
    <property type="match status" value="1"/>
</dbReference>
<reference evidence="1" key="1">
    <citation type="journal article" date="2021" name="PLoS Genet.">
        <title>Mobile Type VI secretion system loci of the gut Bacteroidales display extensive intra-ecosystem transfer, multi-species spread and geographical clustering.</title>
        <authorList>
            <person name="Garcia-Bayona L."/>
            <person name="Coyne M.J."/>
            <person name="Comstock L.E."/>
        </authorList>
    </citation>
    <scope>NUCLEOTIDE SEQUENCE</scope>
    <source>
        <strain evidence="1">CL11T00C20</strain>
    </source>
</reference>
<dbReference type="Pfam" id="PF00132">
    <property type="entry name" value="Hexapep"/>
    <property type="match status" value="1"/>
</dbReference>
<dbReference type="EMBL" id="CP072227">
    <property type="protein sequence ID" value="QUT45974.1"/>
    <property type="molecule type" value="Genomic_DNA"/>
</dbReference>
<accession>A0A415RUT0</accession>
<dbReference type="AlphaFoldDB" id="A0A415RUT0"/>
<evidence type="ECO:0000313" key="2">
    <source>
        <dbReference type="Proteomes" id="UP000679226"/>
    </source>
</evidence>
<protein>
    <submittedName>
        <fullName evidence="1">Bacterial transferase hexapeptide (Six repeats)</fullName>
    </submittedName>
</protein>
<gene>
    <name evidence="1" type="ORF">INE88_02798</name>
</gene>
<dbReference type="Gene3D" id="2.160.10.10">
    <property type="entry name" value="Hexapeptide repeat proteins"/>
    <property type="match status" value="1"/>
</dbReference>
<name>A0A415RUT0_9BACE</name>
<dbReference type="Proteomes" id="UP000679226">
    <property type="component" value="Chromosome"/>
</dbReference>
<sequence length="190" mass="21187">MIQTKKDLYFYLTEDFERNGFCYSCLYIIKRWILDVCGSERAKVLGYLILLRKCEYHHNNKRLLHHKIAYFFYKVRLMRLGAKLNLRLPINKIGYGLRIHHIAGGGGCLLYCKSMGNYCGINSGVLVGNNKETTDVPTIGNNVMLNTGVKVFGNIQIGDNVNIGAGSVVTKSIPSNSIAVGIPAKVIKSV</sequence>
<dbReference type="RefSeq" id="WP_118034391.1">
    <property type="nucleotide sequence ID" value="NZ_CP072227.1"/>
</dbReference>
<dbReference type="InterPro" id="IPR001451">
    <property type="entry name" value="Hexapep"/>
</dbReference>
<dbReference type="InterPro" id="IPR011004">
    <property type="entry name" value="Trimer_LpxA-like_sf"/>
</dbReference>
<proteinExistence type="predicted"/>
<dbReference type="GO" id="GO:0016740">
    <property type="term" value="F:transferase activity"/>
    <property type="evidence" value="ECO:0007669"/>
    <property type="project" value="UniProtKB-KW"/>
</dbReference>
<dbReference type="PANTHER" id="PTHR42811">
    <property type="entry name" value="SERINE ACETYLTRANSFERASE"/>
    <property type="match status" value="1"/>
</dbReference>